<accession>A0A4Y9R7R5</accession>
<proteinExistence type="predicted"/>
<dbReference type="EMBL" id="SPQZ01000001">
    <property type="protein sequence ID" value="TFW00119.1"/>
    <property type="molecule type" value="Genomic_DNA"/>
</dbReference>
<evidence type="ECO:0000313" key="3">
    <source>
        <dbReference type="Proteomes" id="UP000298127"/>
    </source>
</evidence>
<comment type="caution">
    <text evidence="2">The sequence shown here is derived from an EMBL/GenBank/DDBJ whole genome shotgun (WGS) entry which is preliminary data.</text>
</comment>
<evidence type="ECO:0000256" key="1">
    <source>
        <dbReference type="SAM" id="Phobius"/>
    </source>
</evidence>
<dbReference type="InterPro" id="IPR046124">
    <property type="entry name" value="DUF6121"/>
</dbReference>
<name>A0A4Y9R7R5_9MICO</name>
<dbReference type="Proteomes" id="UP000298127">
    <property type="component" value="Unassembled WGS sequence"/>
</dbReference>
<dbReference type="AlphaFoldDB" id="A0A4Y9R7R5"/>
<protein>
    <submittedName>
        <fullName evidence="2">Uncharacterized protein</fullName>
    </submittedName>
</protein>
<reference evidence="2 3" key="1">
    <citation type="journal article" date="2018" name="J. Microbiol.">
        <title>Leifsonia flava sp. nov., a novel actinobacterium isolated from the rhizosphere of Aquilegia viridiflora.</title>
        <authorList>
            <person name="Cai Y."/>
            <person name="Tao W.Z."/>
            <person name="Ma Y.J."/>
            <person name="Cheng J."/>
            <person name="Zhang M.Y."/>
            <person name="Zhang Y.X."/>
        </authorList>
    </citation>
    <scope>NUCLEOTIDE SEQUENCE [LARGE SCALE GENOMIC DNA]</scope>
    <source>
        <strain evidence="2 3">SYP-B2174</strain>
    </source>
</reference>
<evidence type="ECO:0000313" key="2">
    <source>
        <dbReference type="EMBL" id="TFW00119.1"/>
    </source>
</evidence>
<dbReference type="RefSeq" id="WP_135118957.1">
    <property type="nucleotide sequence ID" value="NZ_SPQZ01000001.1"/>
</dbReference>
<organism evidence="2 3">
    <name type="scientific">Orlajensenia leifsoniae</name>
    <dbReference type="NCBI Taxonomy" id="2561933"/>
    <lineage>
        <taxon>Bacteria</taxon>
        <taxon>Bacillati</taxon>
        <taxon>Actinomycetota</taxon>
        <taxon>Actinomycetes</taxon>
        <taxon>Micrococcales</taxon>
        <taxon>Microbacteriaceae</taxon>
        <taxon>Orlajensenia</taxon>
    </lineage>
</organism>
<keyword evidence="1" id="KW-0812">Transmembrane</keyword>
<keyword evidence="1" id="KW-1133">Transmembrane helix</keyword>
<feature type="transmembrane region" description="Helical" evidence="1">
    <location>
        <begin position="56"/>
        <end position="75"/>
    </location>
</feature>
<feature type="transmembrane region" description="Helical" evidence="1">
    <location>
        <begin position="12"/>
        <end position="36"/>
    </location>
</feature>
<sequence>MSVPASEQAPRRVVLTLAVFALVAFVAAVVCAFGFASLITDVSVIDEADAGPLVGPLMVAAAAFVLFSALIVVGIRVDATSRFISLWAIAATGVATTAAYLLAGAVVYSATTGDLLDAVLFLGHHVLRLFTLVVFLLAVITAVLYLLVLLRQLHGGLRPLWPWEKSGRD</sequence>
<keyword evidence="3" id="KW-1185">Reference proteome</keyword>
<feature type="transmembrane region" description="Helical" evidence="1">
    <location>
        <begin position="87"/>
        <end position="109"/>
    </location>
</feature>
<feature type="transmembrane region" description="Helical" evidence="1">
    <location>
        <begin position="129"/>
        <end position="150"/>
    </location>
</feature>
<dbReference type="Pfam" id="PF19616">
    <property type="entry name" value="DUF6121"/>
    <property type="match status" value="1"/>
</dbReference>
<gene>
    <name evidence="2" type="ORF">E4M00_02700</name>
</gene>
<keyword evidence="1" id="KW-0472">Membrane</keyword>